<evidence type="ECO:0000313" key="12">
    <source>
        <dbReference type="Proteomes" id="UP000437068"/>
    </source>
</evidence>
<evidence type="ECO:0000313" key="2">
    <source>
        <dbReference type="EMBL" id="KAE8979903.1"/>
    </source>
</evidence>
<dbReference type="EMBL" id="QXFW01002306">
    <property type="protein sequence ID" value="KAE8979903.1"/>
    <property type="molecule type" value="Genomic_DNA"/>
</dbReference>
<dbReference type="EMBL" id="QXGA01002332">
    <property type="protein sequence ID" value="KAE9099613.1"/>
    <property type="molecule type" value="Genomic_DNA"/>
</dbReference>
<dbReference type="Gene3D" id="1.10.10.60">
    <property type="entry name" value="Homeodomain-like"/>
    <property type="match status" value="1"/>
</dbReference>
<evidence type="ECO:0000313" key="5">
    <source>
        <dbReference type="EMBL" id="KAE9099613.1"/>
    </source>
</evidence>
<evidence type="ECO:0000313" key="13">
    <source>
        <dbReference type="Proteomes" id="UP000440367"/>
    </source>
</evidence>
<evidence type="ECO:0000313" key="3">
    <source>
        <dbReference type="EMBL" id="KAE9078420.1"/>
    </source>
</evidence>
<evidence type="ECO:0000313" key="16">
    <source>
        <dbReference type="Proteomes" id="UP000460718"/>
    </source>
</evidence>
<dbReference type="InterPro" id="IPR009057">
    <property type="entry name" value="Homeodomain-like_sf"/>
</dbReference>
<evidence type="ECO:0000313" key="1">
    <source>
        <dbReference type="EMBL" id="KAE8925154.1"/>
    </source>
</evidence>
<dbReference type="Proteomes" id="UP000441208">
    <property type="component" value="Unassembled WGS sequence"/>
</dbReference>
<dbReference type="EMBL" id="QXFZ01002300">
    <property type="protein sequence ID" value="KAE9078516.1"/>
    <property type="molecule type" value="Genomic_DNA"/>
</dbReference>
<evidence type="ECO:0000313" key="7">
    <source>
        <dbReference type="EMBL" id="KAE9190692.1"/>
    </source>
</evidence>
<dbReference type="AlphaFoldDB" id="A0A6A3IJJ4"/>
<dbReference type="Proteomes" id="UP000433483">
    <property type="component" value="Unassembled WGS sequence"/>
</dbReference>
<dbReference type="CDD" id="cd00167">
    <property type="entry name" value="SANT"/>
    <property type="match status" value="1"/>
</dbReference>
<dbReference type="EMBL" id="QXFX01002302">
    <property type="protein sequence ID" value="KAE9078420.1"/>
    <property type="molecule type" value="Genomic_DNA"/>
</dbReference>
<protein>
    <recommendedName>
        <fullName evidence="19">Myb-like domain-containing protein</fullName>
    </recommendedName>
</protein>
<dbReference type="Proteomes" id="UP000437068">
    <property type="component" value="Unassembled WGS sequence"/>
</dbReference>
<reference evidence="16 17" key="1">
    <citation type="submission" date="2018-09" db="EMBL/GenBank/DDBJ databases">
        <title>Genomic investigation of the strawberry pathogen Phytophthora fragariae indicates pathogenicity is determined by transcriptional variation in three key races.</title>
        <authorList>
            <person name="Adams T.M."/>
            <person name="Armitage A.D."/>
            <person name="Sobczyk M.K."/>
            <person name="Bates H.J."/>
            <person name="Dunwell J.M."/>
            <person name="Nellist C.F."/>
            <person name="Harrison R.J."/>
        </authorList>
    </citation>
    <scope>NUCLEOTIDE SEQUENCE [LARGE SCALE GENOMIC DNA]</scope>
    <source>
        <strain evidence="9 12">A4</strain>
        <strain evidence="8 13">BC-1</strain>
        <strain evidence="7 17">BC-23</strain>
        <strain evidence="6 11">NOV-27</strain>
        <strain evidence="5 14">NOV-5</strain>
        <strain evidence="4 15">NOV-71</strain>
        <strain evidence="1 10">NOV-9</strain>
        <strain evidence="3 18">ONT-3</strain>
        <strain evidence="2 16">SCRP245</strain>
    </source>
</reference>
<proteinExistence type="predicted"/>
<name>A0A6A3IJJ4_9STRA</name>
<keyword evidence="11" id="KW-1185">Reference proteome</keyword>
<evidence type="ECO:0000313" key="17">
    <source>
        <dbReference type="Proteomes" id="UP000476176"/>
    </source>
</evidence>
<dbReference type="EMBL" id="QXGB01001832">
    <property type="protein sequence ID" value="KAE9184942.1"/>
    <property type="molecule type" value="Genomic_DNA"/>
</dbReference>
<comment type="caution">
    <text evidence="2">The sequence shown here is derived from an EMBL/GenBank/DDBJ whole genome shotgun (WGS) entry which is preliminary data.</text>
</comment>
<evidence type="ECO:0000313" key="8">
    <source>
        <dbReference type="EMBL" id="KAE9197860.1"/>
    </source>
</evidence>
<dbReference type="OrthoDB" id="126927at2759"/>
<evidence type="ECO:0000313" key="9">
    <source>
        <dbReference type="EMBL" id="KAE9282973.1"/>
    </source>
</evidence>
<dbReference type="InterPro" id="IPR001005">
    <property type="entry name" value="SANT/Myb"/>
</dbReference>
<dbReference type="Proteomes" id="UP000440732">
    <property type="component" value="Unassembled WGS sequence"/>
</dbReference>
<sequence>MISPEVMKELLSVRQVLHYLPASLSTDKGWTVEESQLFWMALIQYPQGPWTTIAEFIGTKSTRQAMTHGQKLRQKLKRWNKRLRRNPAVGLLMDEISVSPDGRISLGSSPLSDHPVLRKTAIHHPLHTREVRSPKTQSLPDVVVKREELRVDSVGFAPDNSGLTSVLTPTCTVPPDAAHLKISVGWPLLYPSLNGSRPHLPVAGKLMPDLSFASAGAQLSLVEEDVFDEFTRQLYS</sequence>
<gene>
    <name evidence="9" type="ORF">PF001_g23057</name>
    <name evidence="8" type="ORF">PF002_g22613</name>
    <name evidence="7" type="ORF">PF004_g21826</name>
    <name evidence="6" type="ORF">PF005_g21463</name>
    <name evidence="5" type="ORF">PF006_g23092</name>
    <name evidence="4" type="ORF">PF007_g23820</name>
    <name evidence="1" type="ORF">PF009_g24629</name>
    <name evidence="3" type="ORF">PF010_g23129</name>
    <name evidence="2" type="ORF">PF011_g22657</name>
</gene>
<dbReference type="Proteomes" id="UP000429523">
    <property type="component" value="Unassembled WGS sequence"/>
</dbReference>
<dbReference type="EMBL" id="QXGD01001852">
    <property type="protein sequence ID" value="KAE9197860.1"/>
    <property type="molecule type" value="Genomic_DNA"/>
</dbReference>
<dbReference type="EMBL" id="QXGE01002312">
    <property type="protein sequence ID" value="KAE9282973.1"/>
    <property type="molecule type" value="Genomic_DNA"/>
</dbReference>
<evidence type="ECO:0000313" key="15">
    <source>
        <dbReference type="Proteomes" id="UP000441208"/>
    </source>
</evidence>
<evidence type="ECO:0000313" key="4">
    <source>
        <dbReference type="EMBL" id="KAE9078516.1"/>
    </source>
</evidence>
<dbReference type="Proteomes" id="UP000476176">
    <property type="component" value="Unassembled WGS sequence"/>
</dbReference>
<evidence type="ECO:0000313" key="11">
    <source>
        <dbReference type="Proteomes" id="UP000433483"/>
    </source>
</evidence>
<dbReference type="Proteomes" id="UP000488956">
    <property type="component" value="Unassembled WGS sequence"/>
</dbReference>
<evidence type="ECO:0008006" key="19">
    <source>
        <dbReference type="Google" id="ProtNLM"/>
    </source>
</evidence>
<dbReference type="EMBL" id="QXGF01002330">
    <property type="protein sequence ID" value="KAE8925154.1"/>
    <property type="molecule type" value="Genomic_DNA"/>
</dbReference>
<dbReference type="SUPFAM" id="SSF46689">
    <property type="entry name" value="Homeodomain-like"/>
    <property type="match status" value="1"/>
</dbReference>
<evidence type="ECO:0000313" key="10">
    <source>
        <dbReference type="Proteomes" id="UP000429523"/>
    </source>
</evidence>
<evidence type="ECO:0000313" key="6">
    <source>
        <dbReference type="EMBL" id="KAE9184942.1"/>
    </source>
</evidence>
<organism evidence="2 16">
    <name type="scientific">Phytophthora fragariae</name>
    <dbReference type="NCBI Taxonomy" id="53985"/>
    <lineage>
        <taxon>Eukaryota</taxon>
        <taxon>Sar</taxon>
        <taxon>Stramenopiles</taxon>
        <taxon>Oomycota</taxon>
        <taxon>Peronosporomycetes</taxon>
        <taxon>Peronosporales</taxon>
        <taxon>Peronosporaceae</taxon>
        <taxon>Phytophthora</taxon>
    </lineage>
</organism>
<evidence type="ECO:0000313" key="14">
    <source>
        <dbReference type="Proteomes" id="UP000440732"/>
    </source>
</evidence>
<dbReference type="Proteomes" id="UP000460718">
    <property type="component" value="Unassembled WGS sequence"/>
</dbReference>
<accession>A0A6A3IJJ4</accession>
<evidence type="ECO:0000313" key="18">
    <source>
        <dbReference type="Proteomes" id="UP000488956"/>
    </source>
</evidence>
<dbReference type="Proteomes" id="UP000440367">
    <property type="component" value="Unassembled WGS sequence"/>
</dbReference>
<dbReference type="EMBL" id="QXGC01002110">
    <property type="protein sequence ID" value="KAE9190692.1"/>
    <property type="molecule type" value="Genomic_DNA"/>
</dbReference>